<dbReference type="AlphaFoldDB" id="A0A3N1MBU7"/>
<name>A0A3N1MBU7_9PROT</name>
<dbReference type="EMBL" id="RJKX01000013">
    <property type="protein sequence ID" value="ROQ00177.1"/>
    <property type="molecule type" value="Genomic_DNA"/>
</dbReference>
<protein>
    <submittedName>
        <fullName evidence="1">Uncharacterized protein</fullName>
    </submittedName>
</protein>
<dbReference type="OrthoDB" id="2183194at2"/>
<accession>A0A3N1MBU7</accession>
<sequence>MTDVVLEILIDPTGAEAGAARAVRALDDIRAGALAAEGGVGDLGRSLGEGGDGIARSLDAAARSLSAFERAAAVPGGAGLLDGLLVGGNRAASGFLGILNRLAGDVGRMFGAGGSLDFTRLFDDVGRAAATGLAAILPAGLGFLSPIASLAGGALGGFLGSLFKKKPKVPQGEYSVWLSDPDTAQHASTAFPTVTDAAQGVTTDLTRMVLALEQQFAVRRSTDPGAAIGATLNQKEGLRLFYDAGAGDGPDAAGRAWFQADPENAAAVEAARQGFAVALLKDSDWSAWGQDLGRRIATHLAGSTAETVDELMADAGFIAGFEDAVARLNLGIGDFAQSMATAAEAAGRADAQALATRIGGFLDKTQELGLPLDRATDGMRAMVETMAGLRDAAADEPLSRLEEGTRRLTAEWQAMAPILERLGYGAAEAAGLIETGLARAIADLAADLPGERAAFVDRTAATLGGRDYVPTGDALFAALGLDPAATPDFFAAIRSALAAGATGGLSRSDAEALMPRFANQYDRRLIGPDALEAIAAAIDAAVTDAAPARAVGVVDDGARRAAEDAILALGALEAEQREAARAAARLADALGTAAAGLGRFRAGLLTGPASPLAPGDQLAEARRQEADALRRLLAGGEDAPQAARDLQQVATRVQELARTVHGSSAQSVAIFAASLQRLQAGEGAAAAAAGVEAGLARAANAELTRIAEEVAGLRADLRQPAGQPAAAPTFGVAHLGRAADEATGTFMARRFPDYQGAVTDAGALAWLDAPHASGLGLTRRQYFASATAAGYGGAFGGGGHEAFLSPGGNPDMNRWIAFIDQLRRQATVPFGHFGIPYAAGGLVTGGIPGRDSVPILAMPGERVLSVEQARLVEGLAANQNHAGMASSLEALRATAARADASQRQEAARLEARFAMLERGLAAMARELGGLRTDLRIAVADRPAVGAATGSGRR</sequence>
<dbReference type="RefSeq" id="WP_123689483.1">
    <property type="nucleotide sequence ID" value="NZ_AP019700.1"/>
</dbReference>
<organism evidence="1 2">
    <name type="scientific">Stella humosa</name>
    <dbReference type="NCBI Taxonomy" id="94"/>
    <lineage>
        <taxon>Bacteria</taxon>
        <taxon>Pseudomonadati</taxon>
        <taxon>Pseudomonadota</taxon>
        <taxon>Alphaproteobacteria</taxon>
        <taxon>Rhodospirillales</taxon>
        <taxon>Stellaceae</taxon>
        <taxon>Stella</taxon>
    </lineage>
</organism>
<evidence type="ECO:0000313" key="1">
    <source>
        <dbReference type="EMBL" id="ROQ00177.1"/>
    </source>
</evidence>
<gene>
    <name evidence="1" type="ORF">EDC65_1973</name>
</gene>
<reference evidence="1 2" key="1">
    <citation type="submission" date="2018-11" db="EMBL/GenBank/DDBJ databases">
        <title>Genomic Encyclopedia of Type Strains, Phase IV (KMG-IV): sequencing the most valuable type-strain genomes for metagenomic binning, comparative biology and taxonomic classification.</title>
        <authorList>
            <person name="Goeker M."/>
        </authorList>
    </citation>
    <scope>NUCLEOTIDE SEQUENCE [LARGE SCALE GENOMIC DNA]</scope>
    <source>
        <strain evidence="1 2">DSM 5900</strain>
    </source>
</reference>
<comment type="caution">
    <text evidence="1">The sequence shown here is derived from an EMBL/GenBank/DDBJ whole genome shotgun (WGS) entry which is preliminary data.</text>
</comment>
<proteinExistence type="predicted"/>
<dbReference type="Proteomes" id="UP000278222">
    <property type="component" value="Unassembled WGS sequence"/>
</dbReference>
<evidence type="ECO:0000313" key="2">
    <source>
        <dbReference type="Proteomes" id="UP000278222"/>
    </source>
</evidence>
<keyword evidence="2" id="KW-1185">Reference proteome</keyword>